<comment type="caution">
    <text evidence="1">The sequence shown here is derived from an EMBL/GenBank/DDBJ whole genome shotgun (WGS) entry which is preliminary data.</text>
</comment>
<sequence>MSDWRQWREDEAYERIGYCKAHKIKPLINKDDIQIYPMKERNSFAVHLNSKGLSKREWEKLQSLLDETKGIVDVDEYGNLYTKHYTKRKDSAFGFSHRIELDRRKGVQYKVDEYYFVLDGSDMGYRIGTGRLDSEGNLEIHETPHAWRSCKISFNVNRQIKPISLGELYDAICTLGHDCP</sequence>
<dbReference type="AlphaFoldDB" id="A0A087ANF8"/>
<keyword evidence="2" id="KW-1185">Reference proteome</keyword>
<dbReference type="Proteomes" id="UP000029046">
    <property type="component" value="Unassembled WGS sequence"/>
</dbReference>
<protein>
    <submittedName>
        <fullName evidence="1">Uncharacterized protein</fullName>
    </submittedName>
</protein>
<dbReference type="RefSeq" id="WP_033505146.1">
    <property type="nucleotide sequence ID" value="NZ_JGYX01000005.1"/>
</dbReference>
<reference evidence="1 2" key="1">
    <citation type="submission" date="2014-03" db="EMBL/GenBank/DDBJ databases">
        <title>Genomics of Bifidobacteria.</title>
        <authorList>
            <person name="Ventura M."/>
            <person name="Milani C."/>
            <person name="Lugli G.A."/>
        </authorList>
    </citation>
    <scope>NUCLEOTIDE SEQUENCE [LARGE SCALE GENOMIC DNA]</scope>
    <source>
        <strain evidence="1 2">LMG 11586</strain>
    </source>
</reference>
<gene>
    <name evidence="1" type="ORF">BIGA_0895</name>
</gene>
<accession>A0A087ANF8</accession>
<organism evidence="1 2">
    <name type="scientific">Bifidobacterium pullorum subsp. gallinarum</name>
    <dbReference type="NCBI Taxonomy" id="78344"/>
    <lineage>
        <taxon>Bacteria</taxon>
        <taxon>Bacillati</taxon>
        <taxon>Actinomycetota</taxon>
        <taxon>Actinomycetes</taxon>
        <taxon>Bifidobacteriales</taxon>
        <taxon>Bifidobacteriaceae</taxon>
        <taxon>Bifidobacterium</taxon>
    </lineage>
</organism>
<dbReference type="EMBL" id="JGYX01000005">
    <property type="protein sequence ID" value="KFI60308.1"/>
    <property type="molecule type" value="Genomic_DNA"/>
</dbReference>
<evidence type="ECO:0000313" key="1">
    <source>
        <dbReference type="EMBL" id="KFI60308.1"/>
    </source>
</evidence>
<proteinExistence type="predicted"/>
<evidence type="ECO:0000313" key="2">
    <source>
        <dbReference type="Proteomes" id="UP000029046"/>
    </source>
</evidence>
<name>A0A087ANF8_9BIFI</name>